<dbReference type="EMBL" id="AAYY01000011">
    <property type="protein sequence ID" value="EDP42394.1"/>
    <property type="molecule type" value="Genomic_DNA"/>
</dbReference>
<protein>
    <recommendedName>
        <fullName evidence="4">Integral membrane protein</fullName>
    </recommendedName>
</protein>
<organism evidence="2 3">
    <name type="scientific">Malassezia globosa (strain ATCC MYA-4612 / CBS 7966)</name>
    <name type="common">Dandruff-associated fungus</name>
    <dbReference type="NCBI Taxonomy" id="425265"/>
    <lineage>
        <taxon>Eukaryota</taxon>
        <taxon>Fungi</taxon>
        <taxon>Dikarya</taxon>
        <taxon>Basidiomycota</taxon>
        <taxon>Ustilaginomycotina</taxon>
        <taxon>Malasseziomycetes</taxon>
        <taxon>Malasseziales</taxon>
        <taxon>Malasseziaceae</taxon>
        <taxon>Malassezia</taxon>
    </lineage>
</organism>
<evidence type="ECO:0000313" key="3">
    <source>
        <dbReference type="Proteomes" id="UP000008837"/>
    </source>
</evidence>
<dbReference type="GO" id="GO:0051285">
    <property type="term" value="C:cell cortex of cell tip"/>
    <property type="evidence" value="ECO:0007669"/>
    <property type="project" value="TreeGrafter"/>
</dbReference>
<reference evidence="2 3" key="1">
    <citation type="journal article" date="2007" name="Proc. Natl. Acad. Sci. U.S.A.">
        <title>Dandruff-associated Malassezia genomes reveal convergent and divergent virulence traits shared with plant and human fungal pathogens.</title>
        <authorList>
            <person name="Xu J."/>
            <person name="Saunders C.W."/>
            <person name="Hu P."/>
            <person name="Grant R.A."/>
            <person name="Boekhout T."/>
            <person name="Kuramae E.E."/>
            <person name="Kronstad J.W."/>
            <person name="Deangelis Y.M."/>
            <person name="Reeder N.L."/>
            <person name="Johnstone K.R."/>
            <person name="Leland M."/>
            <person name="Fieno A.M."/>
            <person name="Begley W.M."/>
            <person name="Sun Y."/>
            <person name="Lacey M.P."/>
            <person name="Chaudhary T."/>
            <person name="Keough T."/>
            <person name="Chu L."/>
            <person name="Sears R."/>
            <person name="Yuan B."/>
            <person name="Dawson T.L.Jr."/>
        </authorList>
    </citation>
    <scope>NUCLEOTIDE SEQUENCE [LARGE SCALE GENOMIC DNA]</scope>
    <source>
        <strain evidence="3">ATCC MYA-4612 / CBS 7966</strain>
    </source>
</reference>
<dbReference type="Pfam" id="PF06687">
    <property type="entry name" value="SUR7"/>
    <property type="match status" value="1"/>
</dbReference>
<name>A8Q7X7_MALGO</name>
<dbReference type="PANTHER" id="PTHR28019">
    <property type="entry name" value="CELL MEMBRANE PROTEIN YLR413W-RELATED"/>
    <property type="match status" value="1"/>
</dbReference>
<proteinExistence type="predicted"/>
<dbReference type="InterPro" id="IPR009571">
    <property type="entry name" value="SUR7/Rim9-like_fungi"/>
</dbReference>
<dbReference type="PANTHER" id="PTHR28019:SF2">
    <property type="entry name" value="CELL MEMBRANE PROTEIN YLR413W-RELATED"/>
    <property type="match status" value="1"/>
</dbReference>
<feature type="transmembrane region" description="Helical" evidence="1">
    <location>
        <begin position="117"/>
        <end position="138"/>
    </location>
</feature>
<dbReference type="InParanoid" id="A8Q7X7"/>
<dbReference type="AlphaFoldDB" id="A8Q7X7"/>
<dbReference type="KEGG" id="mgl:MGL_3152"/>
<dbReference type="Proteomes" id="UP000008837">
    <property type="component" value="Unassembled WGS sequence"/>
</dbReference>
<dbReference type="GO" id="GO:0005886">
    <property type="term" value="C:plasma membrane"/>
    <property type="evidence" value="ECO:0007669"/>
    <property type="project" value="InterPro"/>
</dbReference>
<feature type="transmembrane region" description="Helical" evidence="1">
    <location>
        <begin position="144"/>
        <end position="166"/>
    </location>
</feature>
<dbReference type="GO" id="GO:0031505">
    <property type="term" value="P:fungal-type cell wall organization"/>
    <property type="evidence" value="ECO:0007669"/>
    <property type="project" value="TreeGrafter"/>
</dbReference>
<evidence type="ECO:0008006" key="4">
    <source>
        <dbReference type="Google" id="ProtNLM"/>
    </source>
</evidence>
<feature type="transmembrane region" description="Helical" evidence="1">
    <location>
        <begin position="187"/>
        <end position="207"/>
    </location>
</feature>
<evidence type="ECO:0000313" key="2">
    <source>
        <dbReference type="EMBL" id="EDP42394.1"/>
    </source>
</evidence>
<keyword evidence="1" id="KW-0472">Membrane</keyword>
<comment type="caution">
    <text evidence="2">The sequence shown here is derived from an EMBL/GenBank/DDBJ whole genome shotgun (WGS) entry which is preliminary data.</text>
</comment>
<dbReference type="GeneID" id="5853914"/>
<dbReference type="OrthoDB" id="3349852at2759"/>
<keyword evidence="3" id="KW-1185">Reference proteome</keyword>
<evidence type="ECO:0000256" key="1">
    <source>
        <dbReference type="SAM" id="Phobius"/>
    </source>
</evidence>
<keyword evidence="1" id="KW-0812">Transmembrane</keyword>
<gene>
    <name evidence="2" type="ORF">MGL_3152</name>
</gene>
<sequence length="216" mass="23489">MGQLTHNIVARNIRMLSAEFQSSIIAENGVFNSELAKTLREPIAEHLGIRPLYAWGLYNYCGGSSDYEQLECNTSKFGHQVNIPQAISDDLPISSSSGTVAPYQNQHDIDVYTRAGFYLLFVGTILVGVAFLLSLLTIPPALTIASLLALLGFALLVCGATMYTYFISRMKDLASAGIDISYGNALWMFWAAIGAALFAIPALVIGATDRSSRFDY</sequence>
<dbReference type="VEuPathDB" id="FungiDB:MGL_3152"/>
<keyword evidence="1" id="KW-1133">Transmembrane helix</keyword>
<dbReference type="RefSeq" id="XP_001729608.1">
    <property type="nucleotide sequence ID" value="XM_001729556.1"/>
</dbReference>
<dbReference type="OMA" id="GNALWMF"/>
<accession>A8Q7X7</accession>
<dbReference type="InterPro" id="IPR052413">
    <property type="entry name" value="SUR7_domain"/>
</dbReference>
<dbReference type="Gene3D" id="1.20.140.150">
    <property type="match status" value="1"/>
</dbReference>